<dbReference type="SUPFAM" id="SSF57850">
    <property type="entry name" value="RING/U-box"/>
    <property type="match status" value="1"/>
</dbReference>
<gene>
    <name evidence="7" type="ORF">M9Y10_046033</name>
</gene>
<keyword evidence="2 4" id="KW-0863">Zinc-finger</keyword>
<evidence type="ECO:0000313" key="8">
    <source>
        <dbReference type="Proteomes" id="UP001470230"/>
    </source>
</evidence>
<evidence type="ECO:0000256" key="2">
    <source>
        <dbReference type="ARBA" id="ARBA00022771"/>
    </source>
</evidence>
<dbReference type="PROSITE" id="PS00518">
    <property type="entry name" value="ZF_RING_1"/>
    <property type="match status" value="1"/>
</dbReference>
<dbReference type="Gene3D" id="3.30.40.10">
    <property type="entry name" value="Zinc/RING finger domain, C3HC4 (zinc finger)"/>
    <property type="match status" value="1"/>
</dbReference>
<keyword evidence="5" id="KW-0175">Coiled coil</keyword>
<keyword evidence="1" id="KW-0479">Metal-binding</keyword>
<proteinExistence type="predicted"/>
<evidence type="ECO:0000256" key="5">
    <source>
        <dbReference type="SAM" id="Coils"/>
    </source>
</evidence>
<dbReference type="PROSITE" id="PS50089">
    <property type="entry name" value="ZF_RING_2"/>
    <property type="match status" value="1"/>
</dbReference>
<organism evidence="7 8">
    <name type="scientific">Tritrichomonas musculus</name>
    <dbReference type="NCBI Taxonomy" id="1915356"/>
    <lineage>
        <taxon>Eukaryota</taxon>
        <taxon>Metamonada</taxon>
        <taxon>Parabasalia</taxon>
        <taxon>Tritrichomonadida</taxon>
        <taxon>Tritrichomonadidae</taxon>
        <taxon>Tritrichomonas</taxon>
    </lineage>
</organism>
<dbReference type="InterPro" id="IPR017907">
    <property type="entry name" value="Znf_RING_CS"/>
</dbReference>
<evidence type="ECO:0000256" key="1">
    <source>
        <dbReference type="ARBA" id="ARBA00022723"/>
    </source>
</evidence>
<evidence type="ECO:0000256" key="4">
    <source>
        <dbReference type="PROSITE-ProRule" id="PRU00175"/>
    </source>
</evidence>
<feature type="coiled-coil region" evidence="5">
    <location>
        <begin position="355"/>
        <end position="446"/>
    </location>
</feature>
<evidence type="ECO:0000313" key="7">
    <source>
        <dbReference type="EMBL" id="KAK8883383.1"/>
    </source>
</evidence>
<dbReference type="InterPro" id="IPR013083">
    <property type="entry name" value="Znf_RING/FYVE/PHD"/>
</dbReference>
<accession>A0ABR2JXZ1</accession>
<dbReference type="SMART" id="SM00184">
    <property type="entry name" value="RING"/>
    <property type="match status" value="1"/>
</dbReference>
<reference evidence="7 8" key="1">
    <citation type="submission" date="2024-04" db="EMBL/GenBank/DDBJ databases">
        <title>Tritrichomonas musculus Genome.</title>
        <authorList>
            <person name="Alves-Ferreira E."/>
            <person name="Grigg M."/>
            <person name="Lorenzi H."/>
            <person name="Galac M."/>
        </authorList>
    </citation>
    <scope>NUCLEOTIDE SEQUENCE [LARGE SCALE GENOMIC DNA]</scope>
    <source>
        <strain evidence="7 8">EAF2021</strain>
    </source>
</reference>
<feature type="domain" description="RING-type" evidence="6">
    <location>
        <begin position="548"/>
        <end position="582"/>
    </location>
</feature>
<protein>
    <recommendedName>
        <fullName evidence="6">RING-type domain-containing protein</fullName>
    </recommendedName>
</protein>
<feature type="coiled-coil region" evidence="5">
    <location>
        <begin position="475"/>
        <end position="533"/>
    </location>
</feature>
<keyword evidence="8" id="KW-1185">Reference proteome</keyword>
<dbReference type="InterPro" id="IPR001841">
    <property type="entry name" value="Znf_RING"/>
</dbReference>
<evidence type="ECO:0000259" key="6">
    <source>
        <dbReference type="PROSITE" id="PS50089"/>
    </source>
</evidence>
<dbReference type="EMBL" id="JAPFFF010000009">
    <property type="protein sequence ID" value="KAK8883383.1"/>
    <property type="molecule type" value="Genomic_DNA"/>
</dbReference>
<comment type="caution">
    <text evidence="7">The sequence shown here is derived from an EMBL/GenBank/DDBJ whole genome shotgun (WGS) entry which is preliminary data.</text>
</comment>
<name>A0ABR2JXZ1_9EUKA</name>
<sequence length="596" mass="69876">MENQFILGIKKANEHIKILEDTASDDNQIISEIANLVAFFQNLSPFMSLSLINSKKKMAFTTRLPEIVLWVDIPTIHTETQNLIEVINQYLILLNSWSYETSDFEFLKAFHNIHFTFNKFLSLYYANKSNMPGFNKINPLKVIKNRSIYNQSKYCIPTKFSSIFHISDINSILFSPTINSIIEFTDHFNLYKNADDNKANEREILFKIKNDLNKSYKELLFLLSDEKICNVFNQDFLENPRIDIIRENPHYQQYAIKMSTMFPHVQTEYAELNNSINSLFSRIRILNKLLKNSFALPQINFDELHRIIREETKYNIEKLKIMFLKKVCKEFNNVCPDFSYQPAALIKKINKKYSALSQTKDIDSIENQLKALRSELINSEFEKIFEEEEKKQASIQKEMDEKLRKLNTFEPPKPSHENELRIEELRKSVEKLLDTYKSQRTEMNNDTLQSIERHLTLFSKIQSKPVIPFEIEKMLRTLSDQAADFQWMNKRLERQKEENKAQEVKIQNMKDNLAKLKAEIIEKKKIIQNLKANNSSQKVPRKTASCLCSSCHLKQVECVIAGCGHTFCETCLKNAKNCPKCSHLISSNDVCKINWF</sequence>
<keyword evidence="3" id="KW-0862">Zinc</keyword>
<evidence type="ECO:0000256" key="3">
    <source>
        <dbReference type="ARBA" id="ARBA00022833"/>
    </source>
</evidence>
<dbReference type="Proteomes" id="UP001470230">
    <property type="component" value="Unassembled WGS sequence"/>
</dbReference>